<evidence type="ECO:0000256" key="5">
    <source>
        <dbReference type="PIRSR" id="PIRSR602678-1"/>
    </source>
</evidence>
<evidence type="ECO:0000313" key="6">
    <source>
        <dbReference type="EMBL" id="QKF06786.1"/>
    </source>
</evidence>
<dbReference type="InterPro" id="IPR002678">
    <property type="entry name" value="DUF34/NIF3"/>
</dbReference>
<dbReference type="SUPFAM" id="SSF102705">
    <property type="entry name" value="NIF3 (NGG1p interacting factor 3)-like"/>
    <property type="match status" value="1"/>
</dbReference>
<feature type="binding site" evidence="5">
    <location>
        <position position="78"/>
    </location>
    <ligand>
        <name>a divalent metal cation</name>
        <dbReference type="ChEBI" id="CHEBI:60240"/>
        <label>1</label>
    </ligand>
</feature>
<evidence type="ECO:0000256" key="1">
    <source>
        <dbReference type="ARBA" id="ARBA00006964"/>
    </source>
</evidence>
<keyword evidence="4 5" id="KW-0479">Metal-binding</keyword>
<sequence>MSMLTGTTLSNASLTVAQLERALSERFPASTGEPWDRNGCVAGFPDDEVSSVVVALDPTYAALCATREFGANVLVTHHPLFLDPPTRFVSFGCGDDVAGSRVHAALSWGISCLNYHTPLDASVEAAVLPTLMGLEFSGELLQPLGDAPHLGYGQVCEPAGGGLTVGELAARCKAVFERPARVWGDPDAPIARAATATGAAGNVVDAALGAGVECLVCGEVKYHQALDASERGLAIIELGHDVSELPLTLPLARAVAQAGVSTERIHVYNQGMNWYSA</sequence>
<accession>A0A6M8J464</accession>
<feature type="binding site" evidence="5">
    <location>
        <position position="244"/>
    </location>
    <ligand>
        <name>a divalent metal cation</name>
        <dbReference type="ChEBI" id="CHEBI:60240"/>
        <label>1</label>
    </ligand>
</feature>
<name>A0A6M8J464_9ACTN</name>
<dbReference type="GO" id="GO:0046872">
    <property type="term" value="F:metal ion binding"/>
    <property type="evidence" value="ECO:0007669"/>
    <property type="project" value="UniProtKB-KW"/>
</dbReference>
<evidence type="ECO:0000313" key="7">
    <source>
        <dbReference type="Proteomes" id="UP000503297"/>
    </source>
</evidence>
<dbReference type="PANTHER" id="PTHR13799">
    <property type="entry name" value="NGG1 INTERACTING FACTOR 3"/>
    <property type="match status" value="1"/>
</dbReference>
<evidence type="ECO:0000256" key="4">
    <source>
        <dbReference type="ARBA" id="ARBA00022723"/>
    </source>
</evidence>
<feature type="binding site" evidence="5">
    <location>
        <position position="77"/>
    </location>
    <ligand>
        <name>a divalent metal cation</name>
        <dbReference type="ChEBI" id="CHEBI:60240"/>
        <label>1</label>
    </ligand>
</feature>
<dbReference type="Pfam" id="PF01784">
    <property type="entry name" value="DUF34_NIF3"/>
    <property type="match status" value="1"/>
</dbReference>
<comment type="subunit">
    <text evidence="2">Homohexamer.</text>
</comment>
<organism evidence="6 7">
    <name type="scientific">Berryella wangjianweii</name>
    <dbReference type="NCBI Taxonomy" id="2734634"/>
    <lineage>
        <taxon>Bacteria</taxon>
        <taxon>Bacillati</taxon>
        <taxon>Actinomycetota</taxon>
        <taxon>Coriobacteriia</taxon>
        <taxon>Eggerthellales</taxon>
        <taxon>Eggerthellaceae</taxon>
        <taxon>Berryella</taxon>
    </lineage>
</organism>
<dbReference type="PANTHER" id="PTHR13799:SF14">
    <property type="entry name" value="GTP CYCLOHYDROLASE 1 TYPE 2 HOMOLOG"/>
    <property type="match status" value="1"/>
</dbReference>
<feature type="binding site" evidence="5">
    <location>
        <position position="120"/>
    </location>
    <ligand>
        <name>a divalent metal cation</name>
        <dbReference type="ChEBI" id="CHEBI:60240"/>
        <label>1</label>
    </ligand>
</feature>
<keyword evidence="7" id="KW-1185">Reference proteome</keyword>
<comment type="similarity">
    <text evidence="1">Belongs to the GTP cyclohydrolase I type 2/NIF3 family.</text>
</comment>
<gene>
    <name evidence="6" type="ORF">HLV38_00600</name>
</gene>
<reference evidence="7" key="1">
    <citation type="submission" date="2020-05" db="EMBL/GenBank/DDBJ databases">
        <title>Novel species in genus Nocardioides.</title>
        <authorList>
            <person name="Zhang G."/>
        </authorList>
    </citation>
    <scope>NUCLEOTIDE SEQUENCE [LARGE SCALE GENOMIC DNA]</scope>
    <source>
        <strain evidence="7">zg-1050</strain>
    </source>
</reference>
<dbReference type="RefSeq" id="WP_172165234.1">
    <property type="nucleotide sequence ID" value="NZ_CP053716.1"/>
</dbReference>
<dbReference type="Gene3D" id="3.40.1390.30">
    <property type="entry name" value="NIF3 (NGG1p interacting factor 3)-like"/>
    <property type="match status" value="2"/>
</dbReference>
<evidence type="ECO:0000256" key="2">
    <source>
        <dbReference type="ARBA" id="ARBA00011643"/>
    </source>
</evidence>
<evidence type="ECO:0000256" key="3">
    <source>
        <dbReference type="ARBA" id="ARBA00022112"/>
    </source>
</evidence>
<dbReference type="EMBL" id="CP053716">
    <property type="protein sequence ID" value="QKF06786.1"/>
    <property type="molecule type" value="Genomic_DNA"/>
</dbReference>
<protein>
    <recommendedName>
        <fullName evidence="3">GTP cyclohydrolase 1 type 2 homolog</fullName>
    </recommendedName>
</protein>
<dbReference type="GO" id="GO:0005737">
    <property type="term" value="C:cytoplasm"/>
    <property type="evidence" value="ECO:0007669"/>
    <property type="project" value="TreeGrafter"/>
</dbReference>
<proteinExistence type="inferred from homology"/>
<dbReference type="Proteomes" id="UP000503297">
    <property type="component" value="Chromosome"/>
</dbReference>
<dbReference type="KEGG" id="bwa:HLV38_00600"/>
<dbReference type="AlphaFoldDB" id="A0A6M8J464"/>
<feature type="binding site" evidence="5">
    <location>
        <position position="240"/>
    </location>
    <ligand>
        <name>a divalent metal cation</name>
        <dbReference type="ChEBI" id="CHEBI:60240"/>
        <label>1</label>
    </ligand>
</feature>
<dbReference type="InterPro" id="IPR036069">
    <property type="entry name" value="DUF34/NIF3_sf"/>
</dbReference>